<sequence length="61" mass="6997">MLPREHSAWVVVTISCSLTTCRLVFRTDNITRLSSILVTQSQTPLLIIKERIDYTFNSTAR</sequence>
<dbReference type="RefSeq" id="XP_070883834.1">
    <property type="nucleotide sequence ID" value="XM_071025448.1"/>
</dbReference>
<gene>
    <name evidence="1" type="ORF">BJX67DRAFT_200420</name>
</gene>
<proteinExistence type="predicted"/>
<keyword evidence="2" id="KW-1185">Reference proteome</keyword>
<evidence type="ECO:0008006" key="3">
    <source>
        <dbReference type="Google" id="ProtNLM"/>
    </source>
</evidence>
<dbReference type="PROSITE" id="PS51257">
    <property type="entry name" value="PROKAR_LIPOPROTEIN"/>
    <property type="match status" value="1"/>
</dbReference>
<evidence type="ECO:0000313" key="2">
    <source>
        <dbReference type="Proteomes" id="UP001610432"/>
    </source>
</evidence>
<accession>A0ABR4LJZ1</accession>
<dbReference type="EMBL" id="JBFXLQ010000037">
    <property type="protein sequence ID" value="KAL2864855.1"/>
    <property type="molecule type" value="Genomic_DNA"/>
</dbReference>
<organism evidence="1 2">
    <name type="scientific">Aspergillus lucknowensis</name>
    <dbReference type="NCBI Taxonomy" id="176173"/>
    <lineage>
        <taxon>Eukaryota</taxon>
        <taxon>Fungi</taxon>
        <taxon>Dikarya</taxon>
        <taxon>Ascomycota</taxon>
        <taxon>Pezizomycotina</taxon>
        <taxon>Eurotiomycetes</taxon>
        <taxon>Eurotiomycetidae</taxon>
        <taxon>Eurotiales</taxon>
        <taxon>Aspergillaceae</taxon>
        <taxon>Aspergillus</taxon>
        <taxon>Aspergillus subgen. Nidulantes</taxon>
    </lineage>
</organism>
<evidence type="ECO:0000313" key="1">
    <source>
        <dbReference type="EMBL" id="KAL2864855.1"/>
    </source>
</evidence>
<comment type="caution">
    <text evidence="1">The sequence shown here is derived from an EMBL/GenBank/DDBJ whole genome shotgun (WGS) entry which is preliminary data.</text>
</comment>
<dbReference type="GeneID" id="98140520"/>
<name>A0ABR4LJZ1_9EURO</name>
<dbReference type="Proteomes" id="UP001610432">
    <property type="component" value="Unassembled WGS sequence"/>
</dbReference>
<reference evidence="1 2" key="1">
    <citation type="submission" date="2024-07" db="EMBL/GenBank/DDBJ databases">
        <title>Section-level genome sequencing and comparative genomics of Aspergillus sections Usti and Cavernicolus.</title>
        <authorList>
            <consortium name="Lawrence Berkeley National Laboratory"/>
            <person name="Nybo J.L."/>
            <person name="Vesth T.C."/>
            <person name="Theobald S."/>
            <person name="Frisvad J.C."/>
            <person name="Larsen T.O."/>
            <person name="Kjaerboelling I."/>
            <person name="Rothschild-Mancinelli K."/>
            <person name="Lyhne E.K."/>
            <person name="Kogle M.E."/>
            <person name="Barry K."/>
            <person name="Clum A."/>
            <person name="Na H."/>
            <person name="Ledsgaard L."/>
            <person name="Lin J."/>
            <person name="Lipzen A."/>
            <person name="Kuo A."/>
            <person name="Riley R."/>
            <person name="Mondo S."/>
            <person name="Labutti K."/>
            <person name="Haridas S."/>
            <person name="Pangalinan J."/>
            <person name="Salamov A.A."/>
            <person name="Simmons B.A."/>
            <person name="Magnuson J.K."/>
            <person name="Chen J."/>
            <person name="Drula E."/>
            <person name="Henrissat B."/>
            <person name="Wiebenga A."/>
            <person name="Lubbers R.J."/>
            <person name="Gomes A.C."/>
            <person name="Macurrencykelacurrency M.R."/>
            <person name="Stajich J."/>
            <person name="Grigoriev I.V."/>
            <person name="Mortensen U.H."/>
            <person name="De Vries R.P."/>
            <person name="Baker S.E."/>
            <person name="Andersen M.R."/>
        </authorList>
    </citation>
    <scope>NUCLEOTIDE SEQUENCE [LARGE SCALE GENOMIC DNA]</scope>
    <source>
        <strain evidence="1 2">CBS 449.75</strain>
    </source>
</reference>
<protein>
    <recommendedName>
        <fullName evidence="3">Secreted protein</fullName>
    </recommendedName>
</protein>